<dbReference type="NCBIfam" id="NF047541">
    <property type="entry name" value="telomere_Tpg"/>
    <property type="match status" value="1"/>
</dbReference>
<evidence type="ECO:0000313" key="1">
    <source>
        <dbReference type="EMBL" id="PYC74111.1"/>
    </source>
</evidence>
<dbReference type="Proteomes" id="UP000248039">
    <property type="component" value="Unassembled WGS sequence"/>
</dbReference>
<organism evidence="1 2">
    <name type="scientific">Streptomyces tateyamensis</name>
    <dbReference type="NCBI Taxonomy" id="565073"/>
    <lineage>
        <taxon>Bacteria</taxon>
        <taxon>Bacillati</taxon>
        <taxon>Actinomycetota</taxon>
        <taxon>Actinomycetes</taxon>
        <taxon>Kitasatosporales</taxon>
        <taxon>Streptomycetaceae</taxon>
        <taxon>Streptomyces</taxon>
    </lineage>
</organism>
<proteinExistence type="predicted"/>
<keyword evidence="1" id="KW-0238">DNA-binding</keyword>
<keyword evidence="2" id="KW-1185">Reference proteome</keyword>
<dbReference type="InterPro" id="IPR058118">
    <property type="entry name" value="Tpg"/>
</dbReference>
<dbReference type="OrthoDB" id="3868195at2"/>
<sequence>MGEIDEGLERTKPIPVHLNTRVRFLWEKVAKEDTAKLAKAAGVSQRTAQRWAHALKAVAEGRLTGDIPMTRANAAKVEQAVRTAWQPRVKNRVRRQAEKSGFMLHISATFGFSSAGGSTDDPRPRMITHKMPGDVAKRLYEARDTGASQAQQEALLAQALRDHYFKDNGRRAAGLDVELNDISWMDLEL</sequence>
<gene>
    <name evidence="1" type="ORF">C7C46_24305</name>
</gene>
<protein>
    <submittedName>
        <fullName evidence="1">DNA-binding protein</fullName>
    </submittedName>
</protein>
<comment type="caution">
    <text evidence="1">The sequence shown here is derived from an EMBL/GenBank/DDBJ whole genome shotgun (WGS) entry which is preliminary data.</text>
</comment>
<evidence type="ECO:0000313" key="2">
    <source>
        <dbReference type="Proteomes" id="UP000248039"/>
    </source>
</evidence>
<dbReference type="AlphaFoldDB" id="A0A2V4N0R2"/>
<accession>A0A2V4N0R2</accession>
<dbReference type="RefSeq" id="WP_110672046.1">
    <property type="nucleotide sequence ID" value="NZ_PYBW01000096.1"/>
</dbReference>
<name>A0A2V4N0R2_9ACTN</name>
<dbReference type="EMBL" id="PYBW01000096">
    <property type="protein sequence ID" value="PYC74111.1"/>
    <property type="molecule type" value="Genomic_DNA"/>
</dbReference>
<reference evidence="1 2" key="1">
    <citation type="submission" date="2018-03" db="EMBL/GenBank/DDBJ databases">
        <title>Bioinformatic expansion and discovery of thiopeptide antibiotics.</title>
        <authorList>
            <person name="Schwalen C.J."/>
            <person name="Hudson G.A."/>
            <person name="Mitchell D.A."/>
        </authorList>
    </citation>
    <scope>NUCLEOTIDE SEQUENCE [LARGE SCALE GENOMIC DNA]</scope>
    <source>
        <strain evidence="1 2">ATCC 21389</strain>
    </source>
</reference>
<dbReference type="GO" id="GO:0003677">
    <property type="term" value="F:DNA binding"/>
    <property type="evidence" value="ECO:0007669"/>
    <property type="project" value="UniProtKB-KW"/>
</dbReference>